<proteinExistence type="predicted"/>
<dbReference type="EMBL" id="AGNK02004026">
    <property type="status" value="NOT_ANNOTATED_CDS"/>
    <property type="molecule type" value="Genomic_DNA"/>
</dbReference>
<protein>
    <submittedName>
        <fullName evidence="2">Uncharacterized protein</fullName>
    </submittedName>
</protein>
<sequence length="127" mass="13257">MARFNVCLARRLLLRGVCSRRRCTGAGAGAGPVARGERCVRRTLSKKAAAGAVAAVALSLSVDGATGGCDTGLKLPSSSGRQFGQRQHGEEAAGSRVAAPWSPPHSLDELSSWCCCCRRSRSQLMAL</sequence>
<dbReference type="AlphaFoldDB" id="K3YK81"/>
<reference evidence="3" key="1">
    <citation type="journal article" date="2012" name="Nat. Biotechnol.">
        <title>Reference genome sequence of the model plant Setaria.</title>
        <authorList>
            <person name="Bennetzen J.L."/>
            <person name="Schmutz J."/>
            <person name="Wang H."/>
            <person name="Percifield R."/>
            <person name="Hawkins J."/>
            <person name="Pontaroli A.C."/>
            <person name="Estep M."/>
            <person name="Feng L."/>
            <person name="Vaughn J.N."/>
            <person name="Grimwood J."/>
            <person name="Jenkins J."/>
            <person name="Barry K."/>
            <person name="Lindquist E."/>
            <person name="Hellsten U."/>
            <person name="Deshpande S."/>
            <person name="Wang X."/>
            <person name="Wu X."/>
            <person name="Mitros T."/>
            <person name="Triplett J."/>
            <person name="Yang X."/>
            <person name="Ye C.Y."/>
            <person name="Mauro-Herrera M."/>
            <person name="Wang L."/>
            <person name="Li P."/>
            <person name="Sharma M."/>
            <person name="Sharma R."/>
            <person name="Ronald P.C."/>
            <person name="Panaud O."/>
            <person name="Kellogg E.A."/>
            <person name="Brutnell T.P."/>
            <person name="Doust A.N."/>
            <person name="Tuskan G.A."/>
            <person name="Rokhsar D."/>
            <person name="Devos K.M."/>
        </authorList>
    </citation>
    <scope>NUCLEOTIDE SEQUENCE [LARGE SCALE GENOMIC DNA]</scope>
    <source>
        <strain evidence="3">cv. Yugu1</strain>
    </source>
</reference>
<dbReference type="Gramene" id="KQL02999">
    <property type="protein sequence ID" value="KQL02999"/>
    <property type="gene ID" value="SETIT_014650mg"/>
</dbReference>
<dbReference type="HOGENOM" id="CLU_1974378_0_0_1"/>
<evidence type="ECO:0000313" key="3">
    <source>
        <dbReference type="Proteomes" id="UP000004995"/>
    </source>
</evidence>
<evidence type="ECO:0000313" key="2">
    <source>
        <dbReference type="EnsemblPlants" id="KQL02999"/>
    </source>
</evidence>
<dbReference type="Proteomes" id="UP000004995">
    <property type="component" value="Unassembled WGS sequence"/>
</dbReference>
<organism evidence="2 3">
    <name type="scientific">Setaria italica</name>
    <name type="common">Foxtail millet</name>
    <name type="synonym">Panicum italicum</name>
    <dbReference type="NCBI Taxonomy" id="4555"/>
    <lineage>
        <taxon>Eukaryota</taxon>
        <taxon>Viridiplantae</taxon>
        <taxon>Streptophyta</taxon>
        <taxon>Embryophyta</taxon>
        <taxon>Tracheophyta</taxon>
        <taxon>Spermatophyta</taxon>
        <taxon>Magnoliopsida</taxon>
        <taxon>Liliopsida</taxon>
        <taxon>Poales</taxon>
        <taxon>Poaceae</taxon>
        <taxon>PACMAD clade</taxon>
        <taxon>Panicoideae</taxon>
        <taxon>Panicodae</taxon>
        <taxon>Paniceae</taxon>
        <taxon>Cenchrinae</taxon>
        <taxon>Setaria</taxon>
    </lineage>
</organism>
<evidence type="ECO:0000256" key="1">
    <source>
        <dbReference type="SAM" id="MobiDB-lite"/>
    </source>
</evidence>
<feature type="region of interest" description="Disordered" evidence="1">
    <location>
        <begin position="76"/>
        <end position="100"/>
    </location>
</feature>
<reference evidence="2" key="2">
    <citation type="submission" date="2018-08" db="UniProtKB">
        <authorList>
            <consortium name="EnsemblPlants"/>
        </authorList>
    </citation>
    <scope>IDENTIFICATION</scope>
    <source>
        <strain evidence="2">Yugu1</strain>
    </source>
</reference>
<feature type="compositionally biased region" description="Polar residues" evidence="1">
    <location>
        <begin position="76"/>
        <end position="85"/>
    </location>
</feature>
<dbReference type="EnsemblPlants" id="KQL02999">
    <property type="protein sequence ID" value="KQL02999"/>
    <property type="gene ID" value="SETIT_014650mg"/>
</dbReference>
<dbReference type="InParanoid" id="K3YK81"/>
<name>K3YK81_SETIT</name>
<keyword evidence="3" id="KW-1185">Reference proteome</keyword>
<accession>K3YK81</accession>